<protein>
    <submittedName>
        <fullName evidence="2">Uncharacterized protein</fullName>
    </submittedName>
</protein>
<reference evidence="2 3" key="1">
    <citation type="submission" date="2017-06" db="EMBL/GenBank/DDBJ databases">
        <title>Comparative genomic analysis of Ambrosia Fusariam Clade fungi.</title>
        <authorList>
            <person name="Stajich J.E."/>
            <person name="Carrillo J."/>
            <person name="Kijimoto T."/>
            <person name="Eskalen A."/>
            <person name="O'Donnell K."/>
            <person name="Kasson M."/>
        </authorList>
    </citation>
    <scope>NUCLEOTIDE SEQUENCE [LARGE SCALE GENOMIC DNA]</scope>
    <source>
        <strain evidence="2">UCR3666</strain>
    </source>
</reference>
<evidence type="ECO:0000256" key="1">
    <source>
        <dbReference type="SAM" id="MobiDB-lite"/>
    </source>
</evidence>
<dbReference type="Proteomes" id="UP000277212">
    <property type="component" value="Unassembled WGS sequence"/>
</dbReference>
<proteinExistence type="predicted"/>
<accession>A0A3M2S1I0</accession>
<comment type="caution">
    <text evidence="2">The sequence shown here is derived from an EMBL/GenBank/DDBJ whole genome shotgun (WGS) entry which is preliminary data.</text>
</comment>
<keyword evidence="3" id="KW-1185">Reference proteome</keyword>
<evidence type="ECO:0000313" key="3">
    <source>
        <dbReference type="Proteomes" id="UP000277212"/>
    </source>
</evidence>
<evidence type="ECO:0000313" key="2">
    <source>
        <dbReference type="EMBL" id="RMJ11416.1"/>
    </source>
</evidence>
<dbReference type="AlphaFoldDB" id="A0A3M2S1I0"/>
<organism evidence="2 3">
    <name type="scientific">Fusarium kuroshium</name>
    <dbReference type="NCBI Taxonomy" id="2010991"/>
    <lineage>
        <taxon>Eukaryota</taxon>
        <taxon>Fungi</taxon>
        <taxon>Dikarya</taxon>
        <taxon>Ascomycota</taxon>
        <taxon>Pezizomycotina</taxon>
        <taxon>Sordariomycetes</taxon>
        <taxon>Hypocreomycetidae</taxon>
        <taxon>Hypocreales</taxon>
        <taxon>Nectriaceae</taxon>
        <taxon>Fusarium</taxon>
        <taxon>Fusarium solani species complex</taxon>
    </lineage>
</organism>
<sequence>MPYDSALSDVLRKQQQHLEPIHGRRDHDGDISHIALNALYPDEEPHCRSESSRIYKAKTRSPSRQLPTTRTIPPRELLHEPLRNMAHPRPSGIVRLHLASQVSATAQRPERLIPSTFWSEAEPVRLFASIDPGPARRMEGSCCAIRGYGRPGLLAHLLPAKRSHVIQLPVFSADRSPSLSRAVHPSTSPLNALHDRVRGIDRIVFPIKIELLENLE</sequence>
<gene>
    <name evidence="2" type="ORF">CDV36_008955</name>
</gene>
<name>A0A3M2S1I0_9HYPO</name>
<dbReference type="OrthoDB" id="10623342at2759"/>
<feature type="region of interest" description="Disordered" evidence="1">
    <location>
        <begin position="49"/>
        <end position="70"/>
    </location>
</feature>
<dbReference type="EMBL" id="NKUJ01000168">
    <property type="protein sequence ID" value="RMJ11416.1"/>
    <property type="molecule type" value="Genomic_DNA"/>
</dbReference>